<dbReference type="Proteomes" id="UP000698800">
    <property type="component" value="Unassembled WGS sequence"/>
</dbReference>
<name>A0A9P8IA35_9PEZI</name>
<feature type="compositionally biased region" description="Basic and acidic residues" evidence="1">
    <location>
        <begin position="9"/>
        <end position="21"/>
    </location>
</feature>
<feature type="region of interest" description="Disordered" evidence="1">
    <location>
        <begin position="1"/>
        <end position="63"/>
    </location>
</feature>
<evidence type="ECO:0000313" key="3">
    <source>
        <dbReference type="Proteomes" id="UP000698800"/>
    </source>
</evidence>
<accession>A0A9P8IA35</accession>
<sequence>MSSNSVHQFHADKRLSERHEAQAASGPKNHTALQQKTAHTAIATSNTSVEVSTATPRRGASTFSATEGLTPMERWMKEGPRDEHWNDVAVKAFWDSSEKGK</sequence>
<reference evidence="2" key="1">
    <citation type="submission" date="2021-03" db="EMBL/GenBank/DDBJ databases">
        <title>Comparative genomics and phylogenomic investigation of the class Geoglossomycetes provide insights into ecological specialization and systematics.</title>
        <authorList>
            <person name="Melie T."/>
            <person name="Pirro S."/>
            <person name="Miller A.N."/>
            <person name="Quandt A."/>
        </authorList>
    </citation>
    <scope>NUCLEOTIDE SEQUENCE</scope>
    <source>
        <strain evidence="2">GBOQ0MN5Z8</strain>
    </source>
</reference>
<dbReference type="EMBL" id="JAGHQL010000006">
    <property type="protein sequence ID" value="KAH0545402.1"/>
    <property type="molecule type" value="Genomic_DNA"/>
</dbReference>
<proteinExistence type="predicted"/>
<comment type="caution">
    <text evidence="2">The sequence shown here is derived from an EMBL/GenBank/DDBJ whole genome shotgun (WGS) entry which is preliminary data.</text>
</comment>
<protein>
    <submittedName>
        <fullName evidence="2">Uncharacterized protein</fullName>
    </submittedName>
</protein>
<feature type="compositionally biased region" description="Polar residues" evidence="1">
    <location>
        <begin position="31"/>
        <end position="63"/>
    </location>
</feature>
<keyword evidence="3" id="KW-1185">Reference proteome</keyword>
<evidence type="ECO:0000313" key="2">
    <source>
        <dbReference type="EMBL" id="KAH0545402.1"/>
    </source>
</evidence>
<dbReference type="AlphaFoldDB" id="A0A9P8IA35"/>
<evidence type="ECO:0000256" key="1">
    <source>
        <dbReference type="SAM" id="MobiDB-lite"/>
    </source>
</evidence>
<organism evidence="2 3">
    <name type="scientific">Glutinoglossum americanum</name>
    <dbReference type="NCBI Taxonomy" id="1670608"/>
    <lineage>
        <taxon>Eukaryota</taxon>
        <taxon>Fungi</taxon>
        <taxon>Dikarya</taxon>
        <taxon>Ascomycota</taxon>
        <taxon>Pezizomycotina</taxon>
        <taxon>Geoglossomycetes</taxon>
        <taxon>Geoglossales</taxon>
        <taxon>Geoglossaceae</taxon>
        <taxon>Glutinoglossum</taxon>
    </lineage>
</organism>
<gene>
    <name evidence="2" type="ORF">FGG08_000543</name>
</gene>